<evidence type="ECO:0000256" key="2">
    <source>
        <dbReference type="ARBA" id="ARBA00022801"/>
    </source>
</evidence>
<feature type="domain" description="Isochorismatase-like" evidence="3">
    <location>
        <begin position="5"/>
        <end position="185"/>
    </location>
</feature>
<dbReference type="CDD" id="cd00431">
    <property type="entry name" value="cysteine_hydrolases"/>
    <property type="match status" value="1"/>
</dbReference>
<dbReference type="GO" id="GO:0016787">
    <property type="term" value="F:hydrolase activity"/>
    <property type="evidence" value="ECO:0007669"/>
    <property type="project" value="UniProtKB-KW"/>
</dbReference>
<keyword evidence="2 4" id="KW-0378">Hydrolase</keyword>
<dbReference type="EMBL" id="SCWE01000004">
    <property type="protein sequence ID" value="TDM01329.1"/>
    <property type="molecule type" value="Genomic_DNA"/>
</dbReference>
<dbReference type="RefSeq" id="WP_133430431.1">
    <property type="nucleotide sequence ID" value="NZ_BMCC01000004.1"/>
</dbReference>
<dbReference type="Pfam" id="PF00857">
    <property type="entry name" value="Isochorismatase"/>
    <property type="match status" value="1"/>
</dbReference>
<name>A0A4R6BI84_9STAP</name>
<dbReference type="Proteomes" id="UP000295328">
    <property type="component" value="Unassembled WGS sequence"/>
</dbReference>
<proteinExistence type="inferred from homology"/>
<evidence type="ECO:0000313" key="5">
    <source>
        <dbReference type="Proteomes" id="UP000295328"/>
    </source>
</evidence>
<dbReference type="SUPFAM" id="SSF52499">
    <property type="entry name" value="Isochorismatase-like hydrolases"/>
    <property type="match status" value="1"/>
</dbReference>
<organism evidence="4 5">
    <name type="scientific">Macrococcus hajekii</name>
    <dbReference type="NCBI Taxonomy" id="198482"/>
    <lineage>
        <taxon>Bacteria</taxon>
        <taxon>Bacillati</taxon>
        <taxon>Bacillota</taxon>
        <taxon>Bacilli</taxon>
        <taxon>Bacillales</taxon>
        <taxon>Staphylococcaceae</taxon>
        <taxon>Macrococcus</taxon>
    </lineage>
</organism>
<evidence type="ECO:0000259" key="3">
    <source>
        <dbReference type="Pfam" id="PF00857"/>
    </source>
</evidence>
<dbReference type="InterPro" id="IPR000868">
    <property type="entry name" value="Isochorismatase-like_dom"/>
</dbReference>
<dbReference type="AlphaFoldDB" id="A0A4R6BI84"/>
<gene>
    <name evidence="4" type="ORF">ERX37_09450</name>
</gene>
<dbReference type="PANTHER" id="PTHR43540">
    <property type="entry name" value="PEROXYUREIDOACRYLATE/UREIDOACRYLATE AMIDOHYDROLASE-RELATED"/>
    <property type="match status" value="1"/>
</dbReference>
<dbReference type="Gene3D" id="3.40.50.850">
    <property type="entry name" value="Isochorismatase-like"/>
    <property type="match status" value="1"/>
</dbReference>
<dbReference type="OrthoDB" id="9796485at2"/>
<keyword evidence="5" id="KW-1185">Reference proteome</keyword>
<evidence type="ECO:0000256" key="1">
    <source>
        <dbReference type="ARBA" id="ARBA00006336"/>
    </source>
</evidence>
<evidence type="ECO:0000313" key="4">
    <source>
        <dbReference type="EMBL" id="TDM01329.1"/>
    </source>
</evidence>
<accession>A0A4R6BI84</accession>
<dbReference type="InterPro" id="IPR050272">
    <property type="entry name" value="Isochorismatase-like_hydrls"/>
</dbReference>
<protein>
    <submittedName>
        <fullName evidence="4">Cysteine hydrolase</fullName>
    </submittedName>
</protein>
<dbReference type="InterPro" id="IPR036380">
    <property type="entry name" value="Isochorismatase-like_sf"/>
</dbReference>
<dbReference type="PANTHER" id="PTHR43540:SF10">
    <property type="entry name" value="ISOCHORISMATASE"/>
    <property type="match status" value="1"/>
</dbReference>
<sequence>MMDKALIIIDYSYDFVADDGKLTCGKPGQAIQQAIAHKFETYITEGNPIFIMMDLHDVNDMSHPESKLFPPHNIRGSAGRELYGAVKEVYEQHKDNPLVIALDKRRYSSFAGTPLHQYLTERQIKIIELTGVCTDICVLHTAVDGYNLGYTMLVDKDAVQSFSQEGHQFALSHFEHSLGMTITGQS</sequence>
<reference evidence="4 5" key="1">
    <citation type="submission" date="2019-01" db="EMBL/GenBank/DDBJ databases">
        <title>Draft genome sequences of the type strains of six Macrococcus species.</title>
        <authorList>
            <person name="Mazhar S."/>
            <person name="Altermann E."/>
            <person name="Hill C."/>
            <person name="Mcauliffe O."/>
        </authorList>
    </citation>
    <scope>NUCLEOTIDE SEQUENCE [LARGE SCALE GENOMIC DNA]</scope>
    <source>
        <strain evidence="4 5">CCM4809</strain>
    </source>
</reference>
<comment type="similarity">
    <text evidence="1">Belongs to the isochorismatase family.</text>
</comment>
<comment type="caution">
    <text evidence="4">The sequence shown here is derived from an EMBL/GenBank/DDBJ whole genome shotgun (WGS) entry which is preliminary data.</text>
</comment>